<sequence length="200" mass="22319">MPFFAQTDAPNNDSAPLRQPLAALLDVCERAGFTVHHHEGAGPLQAHAAFHQRGEGYILSKRATLWAAESHEHLFVYILPHLDMSRWRAIHEDGLTRGREQIRPHDEHMVSYVSLLVLCRTLDAEVAHAVRRTRYSKSFWWGLRGWMRLRACVVAVPERAGEGGAPGPGRLVSNAAARKSLASLVRAALQGCFTLTEWKA</sequence>
<feature type="domain" description="DUF8052" evidence="1">
    <location>
        <begin position="43"/>
        <end position="158"/>
    </location>
</feature>
<organism evidence="2 3">
    <name type="scientific">Candidatus Desulfovibrio intestinavium</name>
    <dbReference type="NCBI Taxonomy" id="2838534"/>
    <lineage>
        <taxon>Bacteria</taxon>
        <taxon>Pseudomonadati</taxon>
        <taxon>Thermodesulfobacteriota</taxon>
        <taxon>Desulfovibrionia</taxon>
        <taxon>Desulfovibrionales</taxon>
        <taxon>Desulfovibrionaceae</taxon>
        <taxon>Desulfovibrio</taxon>
    </lineage>
</organism>
<accession>A0A9D2HMY4</accession>
<proteinExistence type="predicted"/>
<evidence type="ECO:0000259" key="1">
    <source>
        <dbReference type="Pfam" id="PF26226"/>
    </source>
</evidence>
<comment type="caution">
    <text evidence="2">The sequence shown here is derived from an EMBL/GenBank/DDBJ whole genome shotgun (WGS) entry which is preliminary data.</text>
</comment>
<evidence type="ECO:0000313" key="2">
    <source>
        <dbReference type="EMBL" id="HJA79147.1"/>
    </source>
</evidence>
<reference evidence="2" key="2">
    <citation type="submission" date="2021-04" db="EMBL/GenBank/DDBJ databases">
        <authorList>
            <person name="Gilroy R."/>
        </authorList>
    </citation>
    <scope>NUCLEOTIDE SEQUENCE</scope>
    <source>
        <strain evidence="2">5032</strain>
    </source>
</reference>
<dbReference type="EMBL" id="DWZD01000040">
    <property type="protein sequence ID" value="HJA79147.1"/>
    <property type="molecule type" value="Genomic_DNA"/>
</dbReference>
<reference evidence="2" key="1">
    <citation type="journal article" date="2021" name="PeerJ">
        <title>Extensive microbial diversity within the chicken gut microbiome revealed by metagenomics and culture.</title>
        <authorList>
            <person name="Gilroy R."/>
            <person name="Ravi A."/>
            <person name="Getino M."/>
            <person name="Pursley I."/>
            <person name="Horton D.L."/>
            <person name="Alikhan N.F."/>
            <person name="Baker D."/>
            <person name="Gharbi K."/>
            <person name="Hall N."/>
            <person name="Watson M."/>
            <person name="Adriaenssens E.M."/>
            <person name="Foster-Nyarko E."/>
            <person name="Jarju S."/>
            <person name="Secka A."/>
            <person name="Antonio M."/>
            <person name="Oren A."/>
            <person name="Chaudhuri R.R."/>
            <person name="La Ragione R."/>
            <person name="Hildebrand F."/>
            <person name="Pallen M.J."/>
        </authorList>
    </citation>
    <scope>NUCLEOTIDE SEQUENCE</scope>
    <source>
        <strain evidence="2">5032</strain>
    </source>
</reference>
<evidence type="ECO:0000313" key="3">
    <source>
        <dbReference type="Proteomes" id="UP000823821"/>
    </source>
</evidence>
<gene>
    <name evidence="2" type="ORF">H9784_06205</name>
</gene>
<name>A0A9D2HMY4_9BACT</name>
<dbReference type="Proteomes" id="UP000823821">
    <property type="component" value="Unassembled WGS sequence"/>
</dbReference>
<dbReference type="Pfam" id="PF26226">
    <property type="entry name" value="DUF8052"/>
    <property type="match status" value="1"/>
</dbReference>
<protein>
    <recommendedName>
        <fullName evidence="1">DUF8052 domain-containing protein</fullName>
    </recommendedName>
</protein>
<dbReference type="AlphaFoldDB" id="A0A9D2HMY4"/>
<dbReference type="InterPro" id="IPR058365">
    <property type="entry name" value="DUF8052"/>
</dbReference>